<dbReference type="InterPro" id="IPR040644">
    <property type="entry name" value="HydF_tetramer"/>
</dbReference>
<reference evidence="6 7" key="1">
    <citation type="submission" date="2018-11" db="EMBL/GenBank/DDBJ databases">
        <title>Novel Erysipelotrichaceae bacterium isolated from small intestine of a swine.</title>
        <authorList>
            <person name="Kim J.S."/>
            <person name="Choe H."/>
            <person name="Lee Y.R."/>
            <person name="Kim K.M."/>
            <person name="Park D.S."/>
        </authorList>
    </citation>
    <scope>NUCLEOTIDE SEQUENCE [LARGE SCALE GENOMIC DNA]</scope>
    <source>
        <strain evidence="6 7">SG0102</strain>
    </source>
</reference>
<dbReference type="Pfam" id="PF18128">
    <property type="entry name" value="HydF_dimer"/>
    <property type="match status" value="1"/>
</dbReference>
<organism evidence="6 7">
    <name type="scientific">Intestinibaculum porci</name>
    <dbReference type="NCBI Taxonomy" id="2487118"/>
    <lineage>
        <taxon>Bacteria</taxon>
        <taxon>Bacillati</taxon>
        <taxon>Bacillota</taxon>
        <taxon>Erysipelotrichia</taxon>
        <taxon>Erysipelotrichales</taxon>
        <taxon>Erysipelotrichaceae</taxon>
        <taxon>Intestinibaculum</taxon>
    </lineage>
</organism>
<feature type="domain" description="G" evidence="3">
    <location>
        <begin position="14"/>
        <end position="128"/>
    </location>
</feature>
<evidence type="ECO:0000256" key="1">
    <source>
        <dbReference type="ARBA" id="ARBA00022741"/>
    </source>
</evidence>
<dbReference type="InParanoid" id="A0A3G9JT89"/>
<dbReference type="Pfam" id="PF01926">
    <property type="entry name" value="MMR_HSR1"/>
    <property type="match status" value="1"/>
</dbReference>
<dbReference type="PANTHER" id="PTHR42714">
    <property type="entry name" value="TRNA MODIFICATION GTPASE GTPBP3"/>
    <property type="match status" value="1"/>
</dbReference>
<feature type="domain" description="Hydrogen maturase F dimerization" evidence="4">
    <location>
        <begin position="171"/>
        <end position="269"/>
    </location>
</feature>
<dbReference type="SUPFAM" id="SSF52540">
    <property type="entry name" value="P-loop containing nucleoside triphosphate hydrolases"/>
    <property type="match status" value="1"/>
</dbReference>
<dbReference type="InterPro" id="IPR023873">
    <property type="entry name" value="FeFe-hyd_GTPase_HydF"/>
</dbReference>
<accession>A0A3G9JT89</accession>
<dbReference type="InterPro" id="IPR041606">
    <property type="entry name" value="HydF_dimer"/>
</dbReference>
<dbReference type="NCBIfam" id="TIGR00231">
    <property type="entry name" value="small_GTP"/>
    <property type="match status" value="1"/>
</dbReference>
<name>A0A3G9JT89_9FIRM</name>
<dbReference type="AlphaFoldDB" id="A0A3G9JT89"/>
<evidence type="ECO:0000259" key="5">
    <source>
        <dbReference type="Pfam" id="PF18133"/>
    </source>
</evidence>
<dbReference type="InterPro" id="IPR006073">
    <property type="entry name" value="GTP-bd"/>
</dbReference>
<dbReference type="GO" id="GO:0030488">
    <property type="term" value="P:tRNA methylation"/>
    <property type="evidence" value="ECO:0007669"/>
    <property type="project" value="TreeGrafter"/>
</dbReference>
<dbReference type="PANTHER" id="PTHR42714:SF6">
    <property type="entry name" value="TRANSLATION INITIATION FACTOR IF-2"/>
    <property type="match status" value="1"/>
</dbReference>
<dbReference type="InterPro" id="IPR005225">
    <property type="entry name" value="Small_GTP-bd"/>
</dbReference>
<dbReference type="CDD" id="cd00880">
    <property type="entry name" value="Era_like"/>
    <property type="match status" value="1"/>
</dbReference>
<sequence>MSLNETPSGERVHISFFGNRNAGKSSLVNAFTNQELAVVSKTLGTTTDPVKKAMELLPIGPVVIIDTPGFDDVGELGEKRIAKTKEVLGRTDYAVLVVDATKGLDVHDQMLVNMFKERSIPYMVVYNKMDALATLSPLGEHEMYVSALKKTNIEALKETIAHVKVTKEAPLVHDLVKRGDVVVLVIPIDESAPKGRLILPQQLVLRDLLDYGCLPICTREKELALTLSSLKQDPALVITDSQAFEIVSQIVPERIPLTSFSILMARYKGTLKDQVHGIKAIETLQEGDQVLISEGCTHHRQCKDIGTVKLPHWLLEYTSHKVQITTSSGYSFPKDLTPYKMIIHCGGCMLNAKEMQSRLRAAKAQGVPMTNYGTAIAYMHGILERALKPLHEYE</sequence>
<evidence type="ECO:0000259" key="4">
    <source>
        <dbReference type="Pfam" id="PF18128"/>
    </source>
</evidence>
<evidence type="ECO:0000313" key="7">
    <source>
        <dbReference type="Proteomes" id="UP000268059"/>
    </source>
</evidence>
<feature type="domain" description="Hydrogen maturase F tetramerization" evidence="5">
    <location>
        <begin position="274"/>
        <end position="389"/>
    </location>
</feature>
<keyword evidence="1" id="KW-0547">Nucleotide-binding</keyword>
<dbReference type="Gene3D" id="3.40.50.11420">
    <property type="match status" value="1"/>
</dbReference>
<proteinExistence type="predicted"/>
<evidence type="ECO:0000256" key="2">
    <source>
        <dbReference type="ARBA" id="ARBA00023134"/>
    </source>
</evidence>
<evidence type="ECO:0000259" key="3">
    <source>
        <dbReference type="Pfam" id="PF01926"/>
    </source>
</evidence>
<dbReference type="GO" id="GO:0002098">
    <property type="term" value="P:tRNA wobble uridine modification"/>
    <property type="evidence" value="ECO:0007669"/>
    <property type="project" value="TreeGrafter"/>
</dbReference>
<dbReference type="RefSeq" id="WP_125119252.1">
    <property type="nucleotide sequence ID" value="NZ_AP019309.1"/>
</dbReference>
<evidence type="ECO:0000313" key="6">
    <source>
        <dbReference type="EMBL" id="BBH26379.1"/>
    </source>
</evidence>
<dbReference type="EMBL" id="AP019309">
    <property type="protein sequence ID" value="BBH26379.1"/>
    <property type="molecule type" value="Genomic_DNA"/>
</dbReference>
<dbReference type="Gene3D" id="3.40.50.11410">
    <property type="match status" value="1"/>
</dbReference>
<protein>
    <submittedName>
        <fullName evidence="6">[FeFe] hydrogenase H-cluster maturation GTPase HydF</fullName>
    </submittedName>
</protein>
<dbReference type="KEGG" id="ebm:SG0102_13130"/>
<gene>
    <name evidence="6" type="ORF">SG0102_13130</name>
</gene>
<dbReference type="OrthoDB" id="9811338at2"/>
<keyword evidence="2" id="KW-0342">GTP-binding</keyword>
<dbReference type="Proteomes" id="UP000268059">
    <property type="component" value="Chromosome"/>
</dbReference>
<dbReference type="NCBIfam" id="TIGR03918">
    <property type="entry name" value="GTP_HydF"/>
    <property type="match status" value="1"/>
</dbReference>
<keyword evidence="7" id="KW-1185">Reference proteome</keyword>
<dbReference type="Pfam" id="PF18133">
    <property type="entry name" value="HydF_tetramer"/>
    <property type="match status" value="1"/>
</dbReference>
<dbReference type="GO" id="GO:0005525">
    <property type="term" value="F:GTP binding"/>
    <property type="evidence" value="ECO:0007669"/>
    <property type="project" value="UniProtKB-KW"/>
</dbReference>
<dbReference type="Gene3D" id="3.40.50.300">
    <property type="entry name" value="P-loop containing nucleotide triphosphate hydrolases"/>
    <property type="match status" value="1"/>
</dbReference>
<dbReference type="GO" id="GO:0005737">
    <property type="term" value="C:cytoplasm"/>
    <property type="evidence" value="ECO:0007669"/>
    <property type="project" value="TreeGrafter"/>
</dbReference>
<dbReference type="InterPro" id="IPR027417">
    <property type="entry name" value="P-loop_NTPase"/>
</dbReference>